<sequence length="186" mass="20661">MTNFCCSRCDSSQNRAQPMKQSNFATTNLSRPSLIWLTTWPMLIFIRIQPELPPRSDIGTKRASLNVPCAKRFSPRGVPCTCMPKGTMRAERDSFLHPWRIRKNENRTIKMSLKKEKANSNANTAKKASGGCLFSRSTSNTTSSGVRPDFRCTSSAMKPVATSAQFVERASQGVTNSPTTCEGTRM</sequence>
<proteinExistence type="predicted"/>
<evidence type="ECO:0000313" key="1">
    <source>
        <dbReference type="EMBL" id="CAG6552693.1"/>
    </source>
</evidence>
<protein>
    <submittedName>
        <fullName evidence="1">(northern house mosquito) hypothetical protein</fullName>
    </submittedName>
</protein>
<dbReference type="AlphaFoldDB" id="A0A8D8IHS5"/>
<organism evidence="1">
    <name type="scientific">Culex pipiens</name>
    <name type="common">House mosquito</name>
    <dbReference type="NCBI Taxonomy" id="7175"/>
    <lineage>
        <taxon>Eukaryota</taxon>
        <taxon>Metazoa</taxon>
        <taxon>Ecdysozoa</taxon>
        <taxon>Arthropoda</taxon>
        <taxon>Hexapoda</taxon>
        <taxon>Insecta</taxon>
        <taxon>Pterygota</taxon>
        <taxon>Neoptera</taxon>
        <taxon>Endopterygota</taxon>
        <taxon>Diptera</taxon>
        <taxon>Nematocera</taxon>
        <taxon>Culicoidea</taxon>
        <taxon>Culicidae</taxon>
        <taxon>Culicinae</taxon>
        <taxon>Culicini</taxon>
        <taxon>Culex</taxon>
        <taxon>Culex</taxon>
    </lineage>
</organism>
<accession>A0A8D8IHS5</accession>
<reference evidence="1" key="1">
    <citation type="submission" date="2021-05" db="EMBL/GenBank/DDBJ databases">
        <authorList>
            <person name="Alioto T."/>
            <person name="Alioto T."/>
            <person name="Gomez Garrido J."/>
        </authorList>
    </citation>
    <scope>NUCLEOTIDE SEQUENCE</scope>
</reference>
<dbReference type="EMBL" id="HBUE01247711">
    <property type="protein sequence ID" value="CAG6552693.1"/>
    <property type="molecule type" value="Transcribed_RNA"/>
</dbReference>
<dbReference type="EMBL" id="HBUE01354895">
    <property type="protein sequence ID" value="CAG6605028.1"/>
    <property type="molecule type" value="Transcribed_RNA"/>
</dbReference>
<name>A0A8D8IHS5_CULPI</name>